<dbReference type="KEGG" id="trr:M419DRAFT_128474"/>
<dbReference type="PANTHER" id="PTHR47966:SF51">
    <property type="entry name" value="BETA-SITE APP-CLEAVING ENZYME, ISOFORM A-RELATED"/>
    <property type="match status" value="1"/>
</dbReference>
<reference evidence="6" key="1">
    <citation type="journal article" date="2013" name="Ind. Biotechnol.">
        <title>Comparative genomics analysis of Trichoderma reesei strains.</title>
        <authorList>
            <person name="Koike H."/>
            <person name="Aerts A."/>
            <person name="LaButti K."/>
            <person name="Grigoriev I.V."/>
            <person name="Baker S.E."/>
        </authorList>
    </citation>
    <scope>NUCLEOTIDE SEQUENCE [LARGE SCALE GENOMIC DNA]</scope>
    <source>
        <strain evidence="6">ATCC 56765 / BCRC 32924 / NRRL 11460 / Rut C-30</strain>
    </source>
</reference>
<evidence type="ECO:0000313" key="5">
    <source>
        <dbReference type="EMBL" id="ETS03177.1"/>
    </source>
</evidence>
<dbReference type="GO" id="GO:0006508">
    <property type="term" value="P:proteolysis"/>
    <property type="evidence" value="ECO:0007669"/>
    <property type="project" value="UniProtKB-KW"/>
</dbReference>
<dbReference type="GO" id="GO:0004190">
    <property type="term" value="F:aspartic-type endopeptidase activity"/>
    <property type="evidence" value="ECO:0007669"/>
    <property type="project" value="InterPro"/>
</dbReference>
<dbReference type="InterPro" id="IPR021109">
    <property type="entry name" value="Peptidase_aspartic_dom_sf"/>
</dbReference>
<comment type="similarity">
    <text evidence="1">Belongs to the peptidase A1 family.</text>
</comment>
<dbReference type="Proteomes" id="UP000024376">
    <property type="component" value="Unassembled WGS sequence"/>
</dbReference>
<organism evidence="5 6">
    <name type="scientific">Hypocrea jecorina (strain ATCC 56765 / BCRC 32924 / NRRL 11460 / Rut C-30)</name>
    <name type="common">Trichoderma reesei</name>
    <dbReference type="NCBI Taxonomy" id="1344414"/>
    <lineage>
        <taxon>Eukaryota</taxon>
        <taxon>Fungi</taxon>
        <taxon>Dikarya</taxon>
        <taxon>Ascomycota</taxon>
        <taxon>Pezizomycotina</taxon>
        <taxon>Sordariomycetes</taxon>
        <taxon>Hypocreomycetidae</taxon>
        <taxon>Hypocreales</taxon>
        <taxon>Hypocreaceae</taxon>
        <taxon>Trichoderma</taxon>
    </lineage>
</organism>
<name>A0A024SG47_HYPJR</name>
<sequence length="417" mass="45105">MPVVRRFSFSLLLAGLSSARVSCSPTGTQPLDLPLALSELGFLTPISIGSPPQSVVSLMDWTWINQFTLSTLCLGSSHDTSACLVDGQAFFNQSESSTFVNQTSLYPARTWNPNGFFGPLPLTVQFGSDIQHVGPLSAPVTFMLADMQFPQPSSFPFTGVFGLSPVFQTDNQSTQSTFYQFWKQGLHASPTVAFLYCYNSTFGNAAPARSLCAGNDAVQSLGGYHSNWISAGSLQWYDSIIFPLVNTIDIVTSPEILNYWALPVTQHLIGNEAQAINKTASGAVFDYASFGRGAPVSINSYTRLIELTRAGPITLDPALAPNNGAQAFYSVPCSNVTKLPPLKYQFGAGTPQWEIIPENYVERIALSSSETACVLNVRTLGDGDWVIGNLGETFAKDKVILFDFDKLQIGIANAVKK</sequence>
<feature type="domain" description="Peptidase A1" evidence="4">
    <location>
        <begin position="42"/>
        <end position="412"/>
    </location>
</feature>
<dbReference type="PANTHER" id="PTHR47966">
    <property type="entry name" value="BETA-SITE APP-CLEAVING ENZYME, ISOFORM A-RELATED"/>
    <property type="match status" value="1"/>
</dbReference>
<dbReference type="InterPro" id="IPR033121">
    <property type="entry name" value="PEPTIDASE_A1"/>
</dbReference>
<feature type="disulfide bond" evidence="2">
    <location>
        <begin position="333"/>
        <end position="373"/>
    </location>
</feature>
<feature type="chain" id="PRO_5001537213" evidence="3">
    <location>
        <begin position="20"/>
        <end position="417"/>
    </location>
</feature>
<dbReference type="EMBL" id="KI911143">
    <property type="protein sequence ID" value="ETS03177.1"/>
    <property type="molecule type" value="Genomic_DNA"/>
</dbReference>
<keyword evidence="5" id="KW-0645">Protease</keyword>
<dbReference type="Pfam" id="PF00026">
    <property type="entry name" value="Asp"/>
    <property type="match status" value="1"/>
</dbReference>
<feature type="signal peptide" evidence="3">
    <location>
        <begin position="1"/>
        <end position="19"/>
    </location>
</feature>
<dbReference type="OrthoDB" id="771136at2759"/>
<evidence type="ECO:0000256" key="2">
    <source>
        <dbReference type="PIRSR" id="PIRSR601461-2"/>
    </source>
</evidence>
<evidence type="ECO:0000256" key="3">
    <source>
        <dbReference type="SAM" id="SignalP"/>
    </source>
</evidence>
<protein>
    <submittedName>
        <fullName evidence="5">Acid protease</fullName>
    </submittedName>
</protein>
<dbReference type="AlphaFoldDB" id="A0A024SG47"/>
<dbReference type="SUPFAM" id="SSF50630">
    <property type="entry name" value="Acid proteases"/>
    <property type="match status" value="1"/>
</dbReference>
<dbReference type="Gene3D" id="2.40.70.10">
    <property type="entry name" value="Acid Proteases"/>
    <property type="match status" value="2"/>
</dbReference>
<evidence type="ECO:0000313" key="6">
    <source>
        <dbReference type="Proteomes" id="UP000024376"/>
    </source>
</evidence>
<evidence type="ECO:0000256" key="1">
    <source>
        <dbReference type="ARBA" id="ARBA00007447"/>
    </source>
</evidence>
<evidence type="ECO:0000259" key="4">
    <source>
        <dbReference type="PROSITE" id="PS51767"/>
    </source>
</evidence>
<keyword evidence="2" id="KW-1015">Disulfide bond</keyword>
<dbReference type="CDD" id="cd05471">
    <property type="entry name" value="pepsin_like"/>
    <property type="match status" value="1"/>
</dbReference>
<accession>A0A024SG47</accession>
<dbReference type="PROSITE" id="PS51767">
    <property type="entry name" value="PEPTIDASE_A1"/>
    <property type="match status" value="1"/>
</dbReference>
<keyword evidence="3" id="KW-0732">Signal</keyword>
<dbReference type="InterPro" id="IPR034164">
    <property type="entry name" value="Pepsin-like_dom"/>
</dbReference>
<dbReference type="InterPro" id="IPR001461">
    <property type="entry name" value="Aspartic_peptidase_A1"/>
</dbReference>
<gene>
    <name evidence="5" type="ORF">M419DRAFT_128474</name>
</gene>
<proteinExistence type="inferred from homology"/>
<dbReference type="HOGENOM" id="CLU_039077_0_0_1"/>
<keyword evidence="5" id="KW-0378">Hydrolase</keyword>